<comment type="pathway">
    <text evidence="1">Carbohydrate degradation; glycolysis; D-glyceraldehyde 3-phosphate and glycerone phosphate from D-glucose: step 1/4.</text>
</comment>
<dbReference type="EC" id="2.7.1.-" evidence="12"/>
<dbReference type="InterPro" id="IPR022673">
    <property type="entry name" value="Hexokinase_C"/>
</dbReference>
<evidence type="ECO:0000256" key="5">
    <source>
        <dbReference type="ARBA" id="ARBA00022741"/>
    </source>
</evidence>
<evidence type="ECO:0000313" key="17">
    <source>
        <dbReference type="Proteomes" id="UP000475862"/>
    </source>
</evidence>
<evidence type="ECO:0000256" key="9">
    <source>
        <dbReference type="ARBA" id="ARBA00044613"/>
    </source>
</evidence>
<evidence type="ECO:0000259" key="14">
    <source>
        <dbReference type="Pfam" id="PF00349"/>
    </source>
</evidence>
<dbReference type="PROSITE" id="PS00378">
    <property type="entry name" value="HEXOKINASE_1"/>
    <property type="match status" value="1"/>
</dbReference>
<evidence type="ECO:0000256" key="12">
    <source>
        <dbReference type="RuleBase" id="RU362007"/>
    </source>
</evidence>
<dbReference type="OrthoDB" id="419537at2759"/>
<accession>A0A6G0TP89</accession>
<feature type="domain" description="Hexokinase N-terminal" evidence="14">
    <location>
        <begin position="30"/>
        <end position="225"/>
    </location>
</feature>
<dbReference type="InterPro" id="IPR001312">
    <property type="entry name" value="Hexokinase"/>
</dbReference>
<keyword evidence="6 12" id="KW-0418">Kinase</keyword>
<comment type="catalytic activity">
    <reaction evidence="10">
        <text>D-fructose + ATP = D-fructose 6-phosphate + ADP + H(+)</text>
        <dbReference type="Rhea" id="RHEA:16125"/>
        <dbReference type="ChEBI" id="CHEBI:15378"/>
        <dbReference type="ChEBI" id="CHEBI:30616"/>
        <dbReference type="ChEBI" id="CHEBI:37721"/>
        <dbReference type="ChEBI" id="CHEBI:61527"/>
        <dbReference type="ChEBI" id="CHEBI:456216"/>
        <dbReference type="EC" id="2.7.1.1"/>
    </reaction>
    <physiologicalReaction direction="left-to-right" evidence="10">
        <dbReference type="Rhea" id="RHEA:16126"/>
    </physiologicalReaction>
</comment>
<keyword evidence="13" id="KW-0732">Signal</keyword>
<evidence type="ECO:0000256" key="11">
    <source>
        <dbReference type="ARBA" id="ARBA00048160"/>
    </source>
</evidence>
<comment type="caution">
    <text evidence="16">The sequence shown here is derived from an EMBL/GenBank/DDBJ whole genome shotgun (WGS) entry which is preliminary data.</text>
</comment>
<organism evidence="16 17">
    <name type="scientific">Aphis glycines</name>
    <name type="common">Soybean aphid</name>
    <dbReference type="NCBI Taxonomy" id="307491"/>
    <lineage>
        <taxon>Eukaryota</taxon>
        <taxon>Metazoa</taxon>
        <taxon>Ecdysozoa</taxon>
        <taxon>Arthropoda</taxon>
        <taxon>Hexapoda</taxon>
        <taxon>Insecta</taxon>
        <taxon>Pterygota</taxon>
        <taxon>Neoptera</taxon>
        <taxon>Paraneoptera</taxon>
        <taxon>Hemiptera</taxon>
        <taxon>Sternorrhyncha</taxon>
        <taxon>Aphidomorpha</taxon>
        <taxon>Aphidoidea</taxon>
        <taxon>Aphididae</taxon>
        <taxon>Aphidini</taxon>
        <taxon>Aphis</taxon>
        <taxon>Aphis</taxon>
    </lineage>
</organism>
<dbReference type="Gene3D" id="3.30.420.40">
    <property type="match status" value="1"/>
</dbReference>
<evidence type="ECO:0000313" key="16">
    <source>
        <dbReference type="EMBL" id="KAE9535883.1"/>
    </source>
</evidence>
<comment type="pathway">
    <text evidence="2">Carbohydrate metabolism; hexose metabolism.</text>
</comment>
<dbReference type="SUPFAM" id="SSF53067">
    <property type="entry name" value="Actin-like ATPase domain"/>
    <property type="match status" value="2"/>
</dbReference>
<dbReference type="GO" id="GO:0005739">
    <property type="term" value="C:mitochondrion"/>
    <property type="evidence" value="ECO:0007669"/>
    <property type="project" value="TreeGrafter"/>
</dbReference>
<keyword evidence="4 12" id="KW-0808">Transferase</keyword>
<dbReference type="Gene3D" id="3.40.367.20">
    <property type="match status" value="1"/>
</dbReference>
<name>A0A6G0TP89_APHGL</name>
<dbReference type="Pfam" id="PF00349">
    <property type="entry name" value="Hexokinase_1"/>
    <property type="match status" value="1"/>
</dbReference>
<dbReference type="InterPro" id="IPR022672">
    <property type="entry name" value="Hexokinase_N"/>
</dbReference>
<evidence type="ECO:0000256" key="7">
    <source>
        <dbReference type="ARBA" id="ARBA00022840"/>
    </source>
</evidence>
<dbReference type="PANTHER" id="PTHR19443:SF16">
    <property type="entry name" value="HEXOKINASE TYPE 1-RELATED"/>
    <property type="match status" value="1"/>
</dbReference>
<dbReference type="GO" id="GO:0005829">
    <property type="term" value="C:cytosol"/>
    <property type="evidence" value="ECO:0007669"/>
    <property type="project" value="TreeGrafter"/>
</dbReference>
<evidence type="ECO:0000256" key="3">
    <source>
        <dbReference type="ARBA" id="ARBA00009225"/>
    </source>
</evidence>
<gene>
    <name evidence="16" type="ORF">AGLY_007784</name>
</gene>
<sequence>MCIVLHPILRALYGLFTGATSSSSAVRVTIKEDCKSLLLSNEQLTTLMNDMDGAIRQGLGKDTNPSSIVKCYVTYVQDLPNGTERGKFLALDLGGTNFRVLLIELGENNYFHMDSEIFKVPAHIQTGKGTELFDHIAKCLAEFIKKHNLDNKKALPLGFTFSFPLRQVGLTKGYLNSWTKGFNCSGVVDEDVVRLLKEAIKRRKGLNLRLTAILNDATGTLMSCAHKTRFSNNCFDVEIDVCGILNDTTGTLMSCAWKNPNTKIAVIVGTGCNACYVEKVENAELFDGDKTKPYVIVNTEWGAFGDDGKLDAVRTKYDQEIDEDSLNPGQQRFEKMISGMYMGEIVRLAIVDLANQNKLFEGRLSEQMKTKGAFGTSFVSDIESDKANYRETLKVLSEMGINDPSLVDCANVRYICECVSRRSAHLVSAGLAALLNKMDEKTVTIGVDGSVYRFHPYFHKLMVEKTKQLIKSDIKFDLMLSEDGSGRGAALVAAVAVRDELPSTTNGFSTK</sequence>
<dbReference type="FunFam" id="3.30.420.40:FF:000095">
    <property type="entry name" value="Phosphotransferase"/>
    <property type="match status" value="1"/>
</dbReference>
<keyword evidence="7 12" id="KW-0067">ATP-binding</keyword>
<dbReference type="GO" id="GO:0006006">
    <property type="term" value="P:glucose metabolic process"/>
    <property type="evidence" value="ECO:0007669"/>
    <property type="project" value="TreeGrafter"/>
</dbReference>
<dbReference type="AlphaFoldDB" id="A0A6G0TP89"/>
<dbReference type="InterPro" id="IPR019807">
    <property type="entry name" value="Hexokinase_BS"/>
</dbReference>
<evidence type="ECO:0000256" key="8">
    <source>
        <dbReference type="ARBA" id="ARBA00023152"/>
    </source>
</evidence>
<comment type="similarity">
    <text evidence="3 12">Belongs to the hexokinase family.</text>
</comment>
<evidence type="ECO:0000256" key="6">
    <source>
        <dbReference type="ARBA" id="ARBA00022777"/>
    </source>
</evidence>
<dbReference type="Proteomes" id="UP000475862">
    <property type="component" value="Unassembled WGS sequence"/>
</dbReference>
<evidence type="ECO:0000256" key="4">
    <source>
        <dbReference type="ARBA" id="ARBA00022679"/>
    </source>
</evidence>
<keyword evidence="5 12" id="KW-0547">Nucleotide-binding</keyword>
<keyword evidence="17" id="KW-1185">Reference proteome</keyword>
<evidence type="ECO:0000256" key="1">
    <source>
        <dbReference type="ARBA" id="ARBA00004888"/>
    </source>
</evidence>
<feature type="domain" description="Hexokinase C-terminal" evidence="15">
    <location>
        <begin position="263"/>
        <end position="495"/>
    </location>
</feature>
<dbReference type="GO" id="GO:0005536">
    <property type="term" value="F:D-glucose binding"/>
    <property type="evidence" value="ECO:0007669"/>
    <property type="project" value="InterPro"/>
</dbReference>
<dbReference type="CDD" id="cd24019">
    <property type="entry name" value="ASKHA_NBD_HK_meta"/>
    <property type="match status" value="1"/>
</dbReference>
<evidence type="ECO:0000256" key="2">
    <source>
        <dbReference type="ARBA" id="ARBA00005028"/>
    </source>
</evidence>
<dbReference type="GO" id="GO:0004340">
    <property type="term" value="F:glucokinase activity"/>
    <property type="evidence" value="ECO:0007669"/>
    <property type="project" value="TreeGrafter"/>
</dbReference>
<dbReference type="EMBL" id="VYZN01000025">
    <property type="protein sequence ID" value="KAE9535883.1"/>
    <property type="molecule type" value="Genomic_DNA"/>
</dbReference>
<evidence type="ECO:0000256" key="13">
    <source>
        <dbReference type="SAM" id="SignalP"/>
    </source>
</evidence>
<dbReference type="PANTHER" id="PTHR19443">
    <property type="entry name" value="HEXOKINASE"/>
    <property type="match status" value="1"/>
</dbReference>
<dbReference type="GO" id="GO:0008865">
    <property type="term" value="F:fructokinase activity"/>
    <property type="evidence" value="ECO:0007669"/>
    <property type="project" value="TreeGrafter"/>
</dbReference>
<dbReference type="UniPathway" id="UPA00242"/>
<evidence type="ECO:0000259" key="15">
    <source>
        <dbReference type="Pfam" id="PF03727"/>
    </source>
</evidence>
<protein>
    <recommendedName>
        <fullName evidence="12">Phosphotransferase</fullName>
        <ecNumber evidence="12">2.7.1.-</ecNumber>
    </recommendedName>
</protein>
<proteinExistence type="inferred from homology"/>
<dbReference type="InterPro" id="IPR043129">
    <property type="entry name" value="ATPase_NBD"/>
</dbReference>
<keyword evidence="8 12" id="KW-0324">Glycolysis</keyword>
<dbReference type="PRINTS" id="PR00475">
    <property type="entry name" value="HEXOKINASE"/>
</dbReference>
<dbReference type="Pfam" id="PF03727">
    <property type="entry name" value="Hexokinase_2"/>
    <property type="match status" value="1"/>
</dbReference>
<dbReference type="UniPathway" id="UPA00109">
    <property type="reaction ID" value="UER00180"/>
</dbReference>
<evidence type="ECO:0000256" key="10">
    <source>
        <dbReference type="ARBA" id="ARBA00047905"/>
    </source>
</evidence>
<dbReference type="GO" id="GO:0006096">
    <property type="term" value="P:glycolytic process"/>
    <property type="evidence" value="ECO:0007669"/>
    <property type="project" value="UniProtKB-UniPathway"/>
</dbReference>
<comment type="catalytic activity">
    <reaction evidence="9">
        <text>a D-hexose + ATP = a D-hexose 6-phosphate + ADP + H(+)</text>
        <dbReference type="Rhea" id="RHEA:22740"/>
        <dbReference type="ChEBI" id="CHEBI:4194"/>
        <dbReference type="ChEBI" id="CHEBI:15378"/>
        <dbReference type="ChEBI" id="CHEBI:30616"/>
        <dbReference type="ChEBI" id="CHEBI:229467"/>
        <dbReference type="ChEBI" id="CHEBI:456216"/>
        <dbReference type="EC" id="2.7.1.1"/>
    </reaction>
    <physiologicalReaction direction="left-to-right" evidence="9">
        <dbReference type="Rhea" id="RHEA:22741"/>
    </physiologicalReaction>
</comment>
<dbReference type="GO" id="GO:0001678">
    <property type="term" value="P:intracellular glucose homeostasis"/>
    <property type="evidence" value="ECO:0007669"/>
    <property type="project" value="InterPro"/>
</dbReference>
<reference evidence="16 17" key="1">
    <citation type="submission" date="2019-08" db="EMBL/GenBank/DDBJ databases">
        <title>The genome of the soybean aphid Biotype 1, its phylome, world population structure and adaptation to the North American continent.</title>
        <authorList>
            <person name="Giordano R."/>
            <person name="Donthu R.K."/>
            <person name="Hernandez A.G."/>
            <person name="Wright C.L."/>
            <person name="Zimin A.V."/>
        </authorList>
    </citation>
    <scope>NUCLEOTIDE SEQUENCE [LARGE SCALE GENOMIC DNA]</scope>
    <source>
        <tissue evidence="16">Whole aphids</tissue>
    </source>
</reference>
<comment type="catalytic activity">
    <reaction evidence="11">
        <text>D-glucose + ATP = D-glucose 6-phosphate + ADP + H(+)</text>
        <dbReference type="Rhea" id="RHEA:17825"/>
        <dbReference type="ChEBI" id="CHEBI:4167"/>
        <dbReference type="ChEBI" id="CHEBI:15378"/>
        <dbReference type="ChEBI" id="CHEBI:30616"/>
        <dbReference type="ChEBI" id="CHEBI:61548"/>
        <dbReference type="ChEBI" id="CHEBI:456216"/>
        <dbReference type="EC" id="2.7.1.1"/>
    </reaction>
    <physiologicalReaction direction="left-to-right" evidence="11">
        <dbReference type="Rhea" id="RHEA:17826"/>
    </physiologicalReaction>
</comment>
<feature type="chain" id="PRO_5026072143" description="Phosphotransferase" evidence="13">
    <location>
        <begin position="22"/>
        <end position="511"/>
    </location>
</feature>
<feature type="signal peptide" evidence="13">
    <location>
        <begin position="1"/>
        <end position="21"/>
    </location>
</feature>
<dbReference type="PROSITE" id="PS51748">
    <property type="entry name" value="HEXOKINASE_2"/>
    <property type="match status" value="1"/>
</dbReference>
<dbReference type="FunFam" id="3.40.367.20:FF:000001">
    <property type="entry name" value="Hexokinase 1"/>
    <property type="match status" value="1"/>
</dbReference>
<dbReference type="GO" id="GO:0005524">
    <property type="term" value="F:ATP binding"/>
    <property type="evidence" value="ECO:0007669"/>
    <property type="project" value="UniProtKB-UniRule"/>
</dbReference>